<accession>A0ABV9KEM0</accession>
<dbReference type="Proteomes" id="UP001595973">
    <property type="component" value="Unassembled WGS sequence"/>
</dbReference>
<proteinExistence type="predicted"/>
<dbReference type="RefSeq" id="WP_380716625.1">
    <property type="nucleotide sequence ID" value="NZ_JBHSGI010000005.1"/>
</dbReference>
<comment type="caution">
    <text evidence="1">The sequence shown here is derived from an EMBL/GenBank/DDBJ whole genome shotgun (WGS) entry which is preliminary data.</text>
</comment>
<evidence type="ECO:0000313" key="2">
    <source>
        <dbReference type="Proteomes" id="UP001595973"/>
    </source>
</evidence>
<gene>
    <name evidence="1" type="ORF">ACFO5X_07270</name>
</gene>
<name>A0ABV9KEM0_9RHOB</name>
<sequence>MLKGLGMGRAPKIDGRKSQQGARGIVLPALTADQIEEPLDLSVDAAFAWQQATSSLVPGRVLARADVLALEAACRAWGRWREIERQISELGQRSGNILAGEVTKTPNGHVQMSALRIAAKQALGEFTSLAKEFGMTPVSRVRTAGSAQGTLFDLPDA</sequence>
<dbReference type="Pfam" id="PF05119">
    <property type="entry name" value="Terminase_4"/>
    <property type="match status" value="1"/>
</dbReference>
<protein>
    <submittedName>
        <fullName evidence="1">P27 family phage terminase small subunit</fullName>
    </submittedName>
</protein>
<keyword evidence="2" id="KW-1185">Reference proteome</keyword>
<reference evidence="2" key="1">
    <citation type="journal article" date="2019" name="Int. J. Syst. Evol. Microbiol.">
        <title>The Global Catalogue of Microorganisms (GCM) 10K type strain sequencing project: providing services to taxonomists for standard genome sequencing and annotation.</title>
        <authorList>
            <consortium name="The Broad Institute Genomics Platform"/>
            <consortium name="The Broad Institute Genome Sequencing Center for Infectious Disease"/>
            <person name="Wu L."/>
            <person name="Ma J."/>
        </authorList>
    </citation>
    <scope>NUCLEOTIDE SEQUENCE [LARGE SCALE GENOMIC DNA]</scope>
    <source>
        <strain evidence="2">CGMCC 4.7283</strain>
    </source>
</reference>
<dbReference type="EMBL" id="JBHSGI010000005">
    <property type="protein sequence ID" value="MFC4668348.1"/>
    <property type="molecule type" value="Genomic_DNA"/>
</dbReference>
<organism evidence="1 2">
    <name type="scientific">Seohaeicola nanhaiensis</name>
    <dbReference type="NCBI Taxonomy" id="1387282"/>
    <lineage>
        <taxon>Bacteria</taxon>
        <taxon>Pseudomonadati</taxon>
        <taxon>Pseudomonadota</taxon>
        <taxon>Alphaproteobacteria</taxon>
        <taxon>Rhodobacterales</taxon>
        <taxon>Roseobacteraceae</taxon>
        <taxon>Seohaeicola</taxon>
    </lineage>
</organism>
<dbReference type="InterPro" id="IPR006448">
    <property type="entry name" value="Phage_term_ssu_P27"/>
</dbReference>
<evidence type="ECO:0000313" key="1">
    <source>
        <dbReference type="EMBL" id="MFC4668348.1"/>
    </source>
</evidence>